<dbReference type="InterPro" id="IPR053139">
    <property type="entry name" value="Surface_bspA-like"/>
</dbReference>
<feature type="compositionally biased region" description="Gly residues" evidence="1">
    <location>
        <begin position="1277"/>
        <end position="1289"/>
    </location>
</feature>
<dbReference type="InterPro" id="IPR044081">
    <property type="entry name" value="DUF5776"/>
</dbReference>
<dbReference type="InterPro" id="IPR026906">
    <property type="entry name" value="LRR_5"/>
</dbReference>
<dbReference type="PANTHER" id="PTHR45661">
    <property type="entry name" value="SURFACE ANTIGEN"/>
    <property type="match status" value="1"/>
</dbReference>
<feature type="domain" description="MBG" evidence="3">
    <location>
        <begin position="1181"/>
        <end position="1269"/>
    </location>
</feature>
<accession>A0A1E7XGN2</accession>
<dbReference type="Pfam" id="PF19087">
    <property type="entry name" value="DUF5776"/>
    <property type="match status" value="1"/>
</dbReference>
<dbReference type="Pfam" id="PF17883">
    <property type="entry name" value="MBG"/>
    <property type="match status" value="8"/>
</dbReference>
<dbReference type="PANTHER" id="PTHR45661:SF3">
    <property type="entry name" value="IG-LIKE DOMAIN-CONTAINING PROTEIN"/>
    <property type="match status" value="1"/>
</dbReference>
<dbReference type="SUPFAM" id="SSF52058">
    <property type="entry name" value="L domain-like"/>
    <property type="match status" value="1"/>
</dbReference>
<feature type="domain" description="MBG" evidence="3">
    <location>
        <begin position="984"/>
        <end position="1080"/>
    </location>
</feature>
<feature type="region of interest" description="Disordered" evidence="1">
    <location>
        <begin position="1270"/>
        <end position="1309"/>
    </location>
</feature>
<feature type="domain" description="MBG" evidence="3">
    <location>
        <begin position="516"/>
        <end position="604"/>
    </location>
</feature>
<evidence type="ECO:0000313" key="6">
    <source>
        <dbReference type="Proteomes" id="UP000177010"/>
    </source>
</evidence>
<feature type="domain" description="MBG" evidence="3">
    <location>
        <begin position="795"/>
        <end position="889"/>
    </location>
</feature>
<dbReference type="STRING" id="481719.LASUN_07610"/>
<feature type="domain" description="MBG" evidence="3">
    <location>
        <begin position="1082"/>
        <end position="1176"/>
    </location>
</feature>
<dbReference type="InterPro" id="IPR032675">
    <property type="entry name" value="LRR_dom_sf"/>
</dbReference>
<dbReference type="EMBL" id="MIQE01000009">
    <property type="protein sequence ID" value="OFA12209.1"/>
    <property type="molecule type" value="Genomic_DNA"/>
</dbReference>
<dbReference type="Pfam" id="PF13306">
    <property type="entry name" value="LRR_5"/>
    <property type="match status" value="1"/>
</dbReference>
<dbReference type="Gene3D" id="3.10.430.110">
    <property type="match status" value="8"/>
</dbReference>
<dbReference type="Pfam" id="PF07523">
    <property type="entry name" value="Big_3"/>
    <property type="match status" value="1"/>
</dbReference>
<gene>
    <name evidence="5" type="ORF">LASUN_07610</name>
</gene>
<proteinExistence type="predicted"/>
<feature type="domain" description="DUF5776" evidence="4">
    <location>
        <begin position="1394"/>
        <end position="1460"/>
    </location>
</feature>
<dbReference type="Proteomes" id="UP000177010">
    <property type="component" value="Unassembled WGS sequence"/>
</dbReference>
<dbReference type="Gene3D" id="3.80.10.10">
    <property type="entry name" value="Ribonuclease Inhibitor"/>
    <property type="match status" value="2"/>
</dbReference>
<sequence length="1539" mass="164758">MKKSKLAAAFLTITLGIGTGVIDGGYYLSTPILARAAAKKNISAEVNDQSDFKWQYNTMDHTATLTGLNIWVGQSGHQPNVVIPDTVKDSSGAVYKVTSIGNDAFRYQDGMTSVVLPQYLTSIGKEAFPYLKDLTSVDFSQATNLKSIGDLAFVSLQQTTPLTIPDSVTSIGNSAFIYGKMSQVTLGKNVETIGDQAFLGMDNLSKLVLNAKLTTIGAQAFLYDKNITSVNFGDATSLKTINNGAFEYTGLSGSISFNSPLQTIGNQAFAANKITSVSLPDTLTTIGDSAFVYNQIAGTIVIPKGVTVVGVQAFTGNKLSGVQVVGSPTIGSDAFSYNNITKLNGSTAKLPTSGAIGQSATITAEQATLKIGDLFDVDMNSKSSLDLSLTNLTNGVTYDAKTGVFDIPAGVKQFSFSWSLKDGGDTIYSGNYTVFREVPKIAAHPSTVYVGDNWSPKDNYDGQDFDKLTVTIKDSDGNTISNSDSVTGKAGDYTVTYAYGNDETSIVVSVVKRPLTYSLTGSQTVNYNGSVQQPTPGNYAVIFAGLDQKYTPKDGEIAVTNNSANPGTYPVTLTTKGQSSLDTEYGDKYALTATPSSASFTIAKAEATASLASGTKVYDGNKVSQSDWQPTLTVTSDNSEVGTITLTPTEYDIKNDDSAVGSYDITLNQKGAAAVQQKYPNYTFTNLNNVHTTYTITSAKSTSTLSGATKVYDGKTVSETFEPTLTLKDSKGKTVDTLTLKYGQYTLDKDDSANVDKYTVKLSDSEIAAIQSKYKNYTFDNLKTISTTYTITPKAATASLDSGTKPYDGQTVTQGTWRPTLTLKDGNDVVKTITLSAGQYTVDNDSSAVGDDTVRLSADEIKALKSDTAYANYDLGDLASVTGKFSITAQAVETALTGGSKIYDGKKVGDSNFTPTLTITVGSKITSIALSLGEYDIKDDGSAVGTYQITIDPKEVTKLQAAYPQYSLTNLSSLTSNYIINPQPTTTTLSGGSKTYDGKTVSQSNWKPTLTLVTKDQAGKISTIDLQLSLGDYVIANDSSAVGTYQITLSPDEITKIQKAYPNNDFGDLTKVSATYTIKPQQATTAKLANGSKIYDGKAVSESNFTPTLTLYDATGNVLANITIKPNQYTVQNDSANVGSYLITLTADEINAIKAAYPLYDVDGLKTVQSTYIITKQQGKSTLSGGSKVYDGKPISDSNYRPTLTLIDANGKSVGTIQLIDGQYTIENNSGAAGTYTVRLSASEIAALNAQYPNYDFGLGNVTATFTITSPDNPGGNNHGGGDNTGGGSDTPSDNNGGSDNTNTTPNVISKKGSAVYSIKKIGLYASKNFSKGSRLTWYTKKPRINRPMFVVTGYAHDRKGNLRYKVRDVNHLSKTRNKTGYITANWQYVRAVYYQSKHTRITVINPRGVNGYKNPNQTGKVKNYKQGTVLKVRKIVSHNLTTRFVLDNGQYVTGNRKLVQVGRRGLPKAVKAKGAINRYSNAGLTKRNKHYAKSSHKVFKVYGFSHSHANSMTKHGTLRYRVAGGYITGNTKYVKLIK</sequence>
<evidence type="ECO:0000259" key="4">
    <source>
        <dbReference type="Pfam" id="PF19087"/>
    </source>
</evidence>
<feature type="domain" description="Ig-like" evidence="2">
    <location>
        <begin position="443"/>
        <end position="510"/>
    </location>
</feature>
<evidence type="ECO:0000256" key="1">
    <source>
        <dbReference type="SAM" id="MobiDB-lite"/>
    </source>
</evidence>
<comment type="caution">
    <text evidence="5">The sequence shown here is derived from an EMBL/GenBank/DDBJ whole genome shotgun (WGS) entry which is preliminary data.</text>
</comment>
<feature type="domain" description="MBG" evidence="3">
    <location>
        <begin position="607"/>
        <end position="697"/>
    </location>
</feature>
<dbReference type="RefSeq" id="WP_070367414.1">
    <property type="nucleotide sequence ID" value="NZ_JAZHVW010000015.1"/>
</dbReference>
<evidence type="ECO:0000259" key="2">
    <source>
        <dbReference type="Pfam" id="PF07523"/>
    </source>
</evidence>
<feature type="domain" description="MBG" evidence="3">
    <location>
        <begin position="891"/>
        <end position="982"/>
    </location>
</feature>
<evidence type="ECO:0000313" key="5">
    <source>
        <dbReference type="EMBL" id="OFA12209.1"/>
    </source>
</evidence>
<name>A0A1E7XGN2_9LACO</name>
<evidence type="ECO:0000259" key="3">
    <source>
        <dbReference type="Pfam" id="PF17883"/>
    </source>
</evidence>
<protein>
    <submittedName>
        <fullName evidence="5">Bacterial Ig-like domain (Group 3)</fullName>
    </submittedName>
</protein>
<organism evidence="5 6">
    <name type="scientific">Lentilactobacillus sunkii</name>
    <dbReference type="NCBI Taxonomy" id="481719"/>
    <lineage>
        <taxon>Bacteria</taxon>
        <taxon>Bacillati</taxon>
        <taxon>Bacillota</taxon>
        <taxon>Bacilli</taxon>
        <taxon>Lactobacillales</taxon>
        <taxon>Lactobacillaceae</taxon>
        <taxon>Lentilactobacillus</taxon>
    </lineage>
</organism>
<feature type="compositionally biased region" description="Low complexity" evidence="1">
    <location>
        <begin position="1290"/>
        <end position="1307"/>
    </location>
</feature>
<dbReference type="InterPro" id="IPR041277">
    <property type="entry name" value="MBG_Lactobacillales"/>
</dbReference>
<dbReference type="InterPro" id="IPR022038">
    <property type="entry name" value="Ig-like_bact"/>
</dbReference>
<reference evidence="5 6" key="1">
    <citation type="submission" date="2016-09" db="EMBL/GenBank/DDBJ databases">
        <title>Genome Sequence of Lactobacillus sunkii Strain CG01.</title>
        <authorList>
            <person name="Poehlein A."/>
            <person name="Gabris C."/>
            <person name="Bengelsdorf F.R."/>
            <person name="Duerre P."/>
            <person name="Daniel R."/>
        </authorList>
    </citation>
    <scope>NUCLEOTIDE SEQUENCE [LARGE SCALE GENOMIC DNA]</scope>
    <source>
        <strain evidence="5 6">CG_D</strain>
    </source>
</reference>
<feature type="domain" description="MBG" evidence="3">
    <location>
        <begin position="700"/>
        <end position="793"/>
    </location>
</feature>